<evidence type="ECO:0000259" key="5">
    <source>
        <dbReference type="PROSITE" id="PS51352"/>
    </source>
</evidence>
<reference evidence="6" key="1">
    <citation type="submission" date="2023-06" db="EMBL/GenBank/DDBJ databases">
        <authorList>
            <person name="Jiang Y."/>
            <person name="Liu Q."/>
        </authorList>
    </citation>
    <scope>NUCLEOTIDE SEQUENCE</scope>
    <source>
        <strain evidence="6">CGMCC 1.12090</strain>
    </source>
</reference>
<dbReference type="Gene3D" id="1.25.40.10">
    <property type="entry name" value="Tetratricopeptide repeat domain"/>
    <property type="match status" value="2"/>
</dbReference>
<dbReference type="PROSITE" id="PS51352">
    <property type="entry name" value="THIOREDOXIN_2"/>
    <property type="match status" value="1"/>
</dbReference>
<dbReference type="InterPro" id="IPR017937">
    <property type="entry name" value="Thioredoxin_CS"/>
</dbReference>
<dbReference type="InterPro" id="IPR036249">
    <property type="entry name" value="Thioredoxin-like_sf"/>
</dbReference>
<evidence type="ECO:0000256" key="3">
    <source>
        <dbReference type="ARBA" id="ARBA00023157"/>
    </source>
</evidence>
<dbReference type="SUPFAM" id="SSF48452">
    <property type="entry name" value="TPR-like"/>
    <property type="match status" value="1"/>
</dbReference>
<dbReference type="PROSITE" id="PS00194">
    <property type="entry name" value="THIOREDOXIN_1"/>
    <property type="match status" value="1"/>
</dbReference>
<feature type="domain" description="Thioredoxin" evidence="5">
    <location>
        <begin position="1"/>
        <end position="111"/>
    </location>
</feature>
<evidence type="ECO:0000256" key="2">
    <source>
        <dbReference type="ARBA" id="ARBA00022982"/>
    </source>
</evidence>
<dbReference type="PANTHER" id="PTHR45663:SF11">
    <property type="entry name" value="GEO12009P1"/>
    <property type="match status" value="1"/>
</dbReference>
<keyword evidence="4" id="KW-0676">Redox-active center</keyword>
<keyword evidence="1" id="KW-0813">Transport</keyword>
<comment type="caution">
    <text evidence="6">The sequence shown here is derived from an EMBL/GenBank/DDBJ whole genome shotgun (WGS) entry which is preliminary data.</text>
</comment>
<protein>
    <submittedName>
        <fullName evidence="6">Tetratricopeptide repeat protein</fullName>
    </submittedName>
</protein>
<dbReference type="Proteomes" id="UP001169027">
    <property type="component" value="Unassembled WGS sequence"/>
</dbReference>
<proteinExistence type="predicted"/>
<keyword evidence="2" id="KW-0249">Electron transport</keyword>
<dbReference type="InterPro" id="IPR011990">
    <property type="entry name" value="TPR-like_helical_dom_sf"/>
</dbReference>
<dbReference type="Gene3D" id="3.40.30.10">
    <property type="entry name" value="Glutaredoxin"/>
    <property type="match status" value="1"/>
</dbReference>
<dbReference type="SUPFAM" id="SSF52833">
    <property type="entry name" value="Thioredoxin-like"/>
    <property type="match status" value="1"/>
</dbReference>
<dbReference type="PRINTS" id="PR00421">
    <property type="entry name" value="THIOREDOXIN"/>
</dbReference>
<evidence type="ECO:0000313" key="7">
    <source>
        <dbReference type="Proteomes" id="UP001169027"/>
    </source>
</evidence>
<dbReference type="Pfam" id="PF14561">
    <property type="entry name" value="TPR_20"/>
    <property type="match status" value="1"/>
</dbReference>
<evidence type="ECO:0000256" key="1">
    <source>
        <dbReference type="ARBA" id="ARBA00022448"/>
    </source>
</evidence>
<dbReference type="InterPro" id="IPR013766">
    <property type="entry name" value="Thioredoxin_domain"/>
</dbReference>
<dbReference type="PANTHER" id="PTHR45663">
    <property type="entry name" value="GEO12009P1"/>
    <property type="match status" value="1"/>
</dbReference>
<evidence type="ECO:0000313" key="6">
    <source>
        <dbReference type="EMBL" id="MDO1531170.1"/>
    </source>
</evidence>
<gene>
    <name evidence="6" type="ORF">Q2T77_02630</name>
</gene>
<keyword evidence="7" id="KW-1185">Reference proteome</keyword>
<accession>A0ABT8RXE6</accession>
<dbReference type="Pfam" id="PF00085">
    <property type="entry name" value="Thioredoxin"/>
    <property type="match status" value="1"/>
</dbReference>
<organism evidence="6 7">
    <name type="scientific">Variovorax ginsengisoli</name>
    <dbReference type="NCBI Taxonomy" id="363844"/>
    <lineage>
        <taxon>Bacteria</taxon>
        <taxon>Pseudomonadati</taxon>
        <taxon>Pseudomonadota</taxon>
        <taxon>Betaproteobacteria</taxon>
        <taxon>Burkholderiales</taxon>
        <taxon>Comamonadaceae</taxon>
        <taxon>Variovorax</taxon>
    </lineage>
</organism>
<evidence type="ECO:0000256" key="4">
    <source>
        <dbReference type="ARBA" id="ARBA00023284"/>
    </source>
</evidence>
<sequence>MIDITLENFQSELIDGSMTTPVLLDIWAEWCGPCKQLGPVLEKLEVEYAGRFTLAKLDADKVPQISEQLSQMFGVRSIPFCVMFKDGQPVDGFVGAIPADQIRTFLDKHVPPGDEDAPPLDEEVSAQQALAEGDTQGALEKLQHAVATDPANDDVRFDYVKLLLQEGRTDDAKVAFAPVIAKTSLVRRFDSLQRWMDAIDFAAPATGAAPALADLDGRITANKRDFDARFDRARLLMAARRWTDAMDELLDILMRDKSWNEDLARKTYIAVLDIIEPPKVKVADGQIPPDDPTVASYRRRLSSVVLS</sequence>
<dbReference type="EMBL" id="JAUKVY010000002">
    <property type="protein sequence ID" value="MDO1531170.1"/>
    <property type="molecule type" value="Genomic_DNA"/>
</dbReference>
<name>A0ABT8RXE6_9BURK</name>
<dbReference type="Pfam" id="PF14559">
    <property type="entry name" value="TPR_19"/>
    <property type="match status" value="1"/>
</dbReference>
<dbReference type="CDD" id="cd02956">
    <property type="entry name" value="ybbN"/>
    <property type="match status" value="1"/>
</dbReference>
<dbReference type="RefSeq" id="WP_301803388.1">
    <property type="nucleotide sequence ID" value="NZ_JAUJZH010000002.1"/>
</dbReference>
<keyword evidence="3" id="KW-1015">Disulfide bond</keyword>